<name>A0ACB7HT32_MANES</name>
<dbReference type="Proteomes" id="UP000091857">
    <property type="component" value="Chromosome 4"/>
</dbReference>
<reference evidence="2" key="1">
    <citation type="journal article" date="2016" name="Nat. Biotechnol.">
        <title>Sequencing wild and cultivated cassava and related species reveals extensive interspecific hybridization and genetic diversity.</title>
        <authorList>
            <person name="Bredeson J.V."/>
            <person name="Lyons J.B."/>
            <person name="Prochnik S.E."/>
            <person name="Wu G.A."/>
            <person name="Ha C.M."/>
            <person name="Edsinger-Gonzales E."/>
            <person name="Grimwood J."/>
            <person name="Schmutz J."/>
            <person name="Rabbi I.Y."/>
            <person name="Egesi C."/>
            <person name="Nauluvula P."/>
            <person name="Lebot V."/>
            <person name="Ndunguru J."/>
            <person name="Mkamilo G."/>
            <person name="Bart R.S."/>
            <person name="Setter T.L."/>
            <person name="Gleadow R.M."/>
            <person name="Kulakow P."/>
            <person name="Ferguson M.E."/>
            <person name="Rounsley S."/>
            <person name="Rokhsar D.S."/>
        </authorList>
    </citation>
    <scope>NUCLEOTIDE SEQUENCE [LARGE SCALE GENOMIC DNA]</scope>
    <source>
        <strain evidence="2">cv. AM560-2</strain>
    </source>
</reference>
<keyword evidence="2" id="KW-1185">Reference proteome</keyword>
<proteinExistence type="predicted"/>
<dbReference type="EMBL" id="CM004390">
    <property type="protein sequence ID" value="KAG8655094.1"/>
    <property type="molecule type" value="Genomic_DNA"/>
</dbReference>
<evidence type="ECO:0000313" key="1">
    <source>
        <dbReference type="EMBL" id="KAG8655094.1"/>
    </source>
</evidence>
<accession>A0ACB7HT32</accession>
<protein>
    <submittedName>
        <fullName evidence="1">Uncharacterized protein</fullName>
    </submittedName>
</protein>
<comment type="caution">
    <text evidence="1">The sequence shown here is derived from an EMBL/GenBank/DDBJ whole genome shotgun (WGS) entry which is preliminary data.</text>
</comment>
<evidence type="ECO:0000313" key="2">
    <source>
        <dbReference type="Proteomes" id="UP000091857"/>
    </source>
</evidence>
<gene>
    <name evidence="1" type="ORF">MANES_04G001901v8</name>
</gene>
<sequence>MNCINFYSVKIRADCPARTRRSIVFHVGYLLSVNGLLCLCLCLCFSHTPLTATQLDTYNTRCPFPLPFQSVLLNVFVSLSNYNLLRFFI</sequence>
<organism evidence="1 2">
    <name type="scientific">Manihot esculenta</name>
    <name type="common">Cassava</name>
    <name type="synonym">Jatropha manihot</name>
    <dbReference type="NCBI Taxonomy" id="3983"/>
    <lineage>
        <taxon>Eukaryota</taxon>
        <taxon>Viridiplantae</taxon>
        <taxon>Streptophyta</taxon>
        <taxon>Embryophyta</taxon>
        <taxon>Tracheophyta</taxon>
        <taxon>Spermatophyta</taxon>
        <taxon>Magnoliopsida</taxon>
        <taxon>eudicotyledons</taxon>
        <taxon>Gunneridae</taxon>
        <taxon>Pentapetalae</taxon>
        <taxon>rosids</taxon>
        <taxon>fabids</taxon>
        <taxon>Malpighiales</taxon>
        <taxon>Euphorbiaceae</taxon>
        <taxon>Crotonoideae</taxon>
        <taxon>Manihoteae</taxon>
        <taxon>Manihot</taxon>
    </lineage>
</organism>